<comment type="subcellular location">
    <subcellularLocation>
        <location evidence="8">Cell inner membrane</location>
        <topology evidence="8">Multi-pass membrane protein</topology>
    </subcellularLocation>
    <subcellularLocation>
        <location evidence="1">Cell membrane</location>
        <topology evidence="1">Multi-pass membrane protein</topology>
    </subcellularLocation>
</comment>
<gene>
    <name evidence="10" type="ORF">DFR29_10656</name>
</gene>
<feature type="transmembrane region" description="Helical" evidence="8">
    <location>
        <begin position="213"/>
        <end position="231"/>
    </location>
</feature>
<evidence type="ECO:0000256" key="4">
    <source>
        <dbReference type="ARBA" id="ARBA00022475"/>
    </source>
</evidence>
<keyword evidence="6 8" id="KW-1133">Transmembrane helix</keyword>
<dbReference type="InterPro" id="IPR011701">
    <property type="entry name" value="MFS"/>
</dbReference>
<keyword evidence="8" id="KW-0997">Cell inner membrane</keyword>
<accession>A0A4R6YY28</accession>
<evidence type="ECO:0000256" key="8">
    <source>
        <dbReference type="RuleBase" id="RU365088"/>
    </source>
</evidence>
<evidence type="ECO:0000256" key="1">
    <source>
        <dbReference type="ARBA" id="ARBA00004651"/>
    </source>
</evidence>
<evidence type="ECO:0000313" key="11">
    <source>
        <dbReference type="Proteomes" id="UP000295293"/>
    </source>
</evidence>
<comment type="caution">
    <text evidence="10">The sequence shown here is derived from an EMBL/GenBank/DDBJ whole genome shotgun (WGS) entry which is preliminary data.</text>
</comment>
<evidence type="ECO:0000256" key="2">
    <source>
        <dbReference type="ARBA" id="ARBA00006236"/>
    </source>
</evidence>
<keyword evidence="11" id="KW-1185">Reference proteome</keyword>
<comment type="caution">
    <text evidence="8">Lacks conserved residue(s) required for the propagation of feature annotation.</text>
</comment>
<dbReference type="InterPro" id="IPR020846">
    <property type="entry name" value="MFS_dom"/>
</dbReference>
<dbReference type="GO" id="GO:0015385">
    <property type="term" value="F:sodium:proton antiporter activity"/>
    <property type="evidence" value="ECO:0007669"/>
    <property type="project" value="TreeGrafter"/>
</dbReference>
<feature type="domain" description="Major facilitator superfamily (MFS) profile" evidence="9">
    <location>
        <begin position="9"/>
        <end position="395"/>
    </location>
</feature>
<proteinExistence type="inferred from homology"/>
<dbReference type="SUPFAM" id="SSF103473">
    <property type="entry name" value="MFS general substrate transporter"/>
    <property type="match status" value="1"/>
</dbReference>
<dbReference type="Pfam" id="PF07690">
    <property type="entry name" value="MFS_1"/>
    <property type="match status" value="1"/>
</dbReference>
<dbReference type="PROSITE" id="PS50850">
    <property type="entry name" value="MFS"/>
    <property type="match status" value="1"/>
</dbReference>
<feature type="transmembrane region" description="Helical" evidence="8">
    <location>
        <begin position="133"/>
        <end position="157"/>
    </location>
</feature>
<evidence type="ECO:0000256" key="5">
    <source>
        <dbReference type="ARBA" id="ARBA00022692"/>
    </source>
</evidence>
<evidence type="ECO:0000313" key="10">
    <source>
        <dbReference type="EMBL" id="TDR43914.1"/>
    </source>
</evidence>
<sequence length="401" mass="43216">MNVAPKRGLTLLLAGLAMFGPFAIDTMFPAFPAIAAEFKADEFQLQQTLSIYLIALAVMSLLHGPLSDALGRRPVVIGGVALFTLASIGCALTWSIESLWAFRALQGMCAGAGWIVARAIMRDLYDGPQVQRLMSNVSMLFTVAPALAPMIGGWVLLMGHWRWIFWFLALWGGLLLVASIWRLPESHPPEKRIALRPRALIGGYVEMLLDRQFWPLAIAGTMNFSALFLYISSAPAFVVDLLKLGPQQFGWLFVPAVSGMFLGALLSSRLAGHLSVPRTVGTGYLIMLAASAVNIGTALWLPQPQLPWSVLPIGLHAIGISLSFPSLTLLLLDRFPLHRGGASSLQAFVSLVFNAVLAGLVAVVLSGSALYLALGAATLTLIGFVAWRVYRVQTRPQAAVT</sequence>
<evidence type="ECO:0000256" key="7">
    <source>
        <dbReference type="ARBA" id="ARBA00023136"/>
    </source>
</evidence>
<comment type="similarity">
    <text evidence="2 8">Belongs to the major facilitator superfamily. Bcr/CmlA family.</text>
</comment>
<dbReference type="PANTHER" id="PTHR23502">
    <property type="entry name" value="MAJOR FACILITATOR SUPERFAMILY"/>
    <property type="match status" value="1"/>
</dbReference>
<dbReference type="RefSeq" id="WP_133818666.1">
    <property type="nucleotide sequence ID" value="NZ_SNZH01000006.1"/>
</dbReference>
<feature type="transmembrane region" description="Helical" evidence="8">
    <location>
        <begin position="371"/>
        <end position="390"/>
    </location>
</feature>
<dbReference type="CDD" id="cd17320">
    <property type="entry name" value="MFS_MdfA_MDR_like"/>
    <property type="match status" value="1"/>
</dbReference>
<dbReference type="GO" id="GO:0042910">
    <property type="term" value="F:xenobiotic transmembrane transporter activity"/>
    <property type="evidence" value="ECO:0007669"/>
    <property type="project" value="InterPro"/>
</dbReference>
<dbReference type="AlphaFoldDB" id="A0A4R6YY28"/>
<keyword evidence="4" id="KW-1003">Cell membrane</keyword>
<feature type="transmembrane region" description="Helical" evidence="8">
    <location>
        <begin position="100"/>
        <end position="121"/>
    </location>
</feature>
<feature type="transmembrane region" description="Helical" evidence="8">
    <location>
        <begin position="75"/>
        <end position="94"/>
    </location>
</feature>
<feature type="transmembrane region" description="Helical" evidence="8">
    <location>
        <begin position="283"/>
        <end position="301"/>
    </location>
</feature>
<dbReference type="InterPro" id="IPR004812">
    <property type="entry name" value="Efflux_drug-R_Bcr/CmlA"/>
</dbReference>
<organism evidence="10 11">
    <name type="scientific">Tahibacter aquaticus</name>
    <dbReference type="NCBI Taxonomy" id="520092"/>
    <lineage>
        <taxon>Bacteria</taxon>
        <taxon>Pseudomonadati</taxon>
        <taxon>Pseudomonadota</taxon>
        <taxon>Gammaproteobacteria</taxon>
        <taxon>Lysobacterales</taxon>
        <taxon>Rhodanobacteraceae</taxon>
        <taxon>Tahibacter</taxon>
    </lineage>
</organism>
<dbReference type="NCBIfam" id="TIGR00710">
    <property type="entry name" value="efflux_Bcr_CflA"/>
    <property type="match status" value="1"/>
</dbReference>
<dbReference type="Gene3D" id="1.20.1720.10">
    <property type="entry name" value="Multidrug resistance protein D"/>
    <property type="match status" value="1"/>
</dbReference>
<feature type="transmembrane region" description="Helical" evidence="8">
    <location>
        <begin position="251"/>
        <end position="271"/>
    </location>
</feature>
<dbReference type="OrthoDB" id="9814303at2"/>
<dbReference type="InterPro" id="IPR036259">
    <property type="entry name" value="MFS_trans_sf"/>
</dbReference>
<evidence type="ECO:0000259" key="9">
    <source>
        <dbReference type="PROSITE" id="PS50850"/>
    </source>
</evidence>
<feature type="transmembrane region" description="Helical" evidence="8">
    <location>
        <begin position="45"/>
        <end position="63"/>
    </location>
</feature>
<evidence type="ECO:0000256" key="3">
    <source>
        <dbReference type="ARBA" id="ARBA00022448"/>
    </source>
</evidence>
<dbReference type="GO" id="GO:1990961">
    <property type="term" value="P:xenobiotic detoxification by transmembrane export across the plasma membrane"/>
    <property type="evidence" value="ECO:0007669"/>
    <property type="project" value="InterPro"/>
</dbReference>
<dbReference type="GO" id="GO:0005886">
    <property type="term" value="C:plasma membrane"/>
    <property type="evidence" value="ECO:0007669"/>
    <property type="project" value="UniProtKB-SubCell"/>
</dbReference>
<evidence type="ECO:0000256" key="6">
    <source>
        <dbReference type="ARBA" id="ARBA00022989"/>
    </source>
</evidence>
<feature type="transmembrane region" description="Helical" evidence="8">
    <location>
        <begin position="344"/>
        <end position="365"/>
    </location>
</feature>
<dbReference type="PANTHER" id="PTHR23502:SF132">
    <property type="entry name" value="POLYAMINE TRANSPORTER 2-RELATED"/>
    <property type="match status" value="1"/>
</dbReference>
<feature type="transmembrane region" description="Helical" evidence="8">
    <location>
        <begin position="163"/>
        <end position="183"/>
    </location>
</feature>
<name>A0A4R6YY28_9GAMM</name>
<keyword evidence="5 8" id="KW-0812">Transmembrane</keyword>
<keyword evidence="3 8" id="KW-0813">Transport</keyword>
<reference evidence="10 11" key="1">
    <citation type="submission" date="2019-03" db="EMBL/GenBank/DDBJ databases">
        <title>Genomic Encyclopedia of Type Strains, Phase IV (KMG-IV): sequencing the most valuable type-strain genomes for metagenomic binning, comparative biology and taxonomic classification.</title>
        <authorList>
            <person name="Goeker M."/>
        </authorList>
    </citation>
    <scope>NUCLEOTIDE SEQUENCE [LARGE SCALE GENOMIC DNA]</scope>
    <source>
        <strain evidence="10 11">DSM 21667</strain>
    </source>
</reference>
<feature type="transmembrane region" description="Helical" evidence="8">
    <location>
        <begin position="313"/>
        <end position="332"/>
    </location>
</feature>
<keyword evidence="7 8" id="KW-0472">Membrane</keyword>
<protein>
    <recommendedName>
        <fullName evidence="8">Bcr/CflA family efflux transporter</fullName>
    </recommendedName>
</protein>
<dbReference type="Proteomes" id="UP000295293">
    <property type="component" value="Unassembled WGS sequence"/>
</dbReference>
<dbReference type="EMBL" id="SNZH01000006">
    <property type="protein sequence ID" value="TDR43914.1"/>
    <property type="molecule type" value="Genomic_DNA"/>
</dbReference>